<evidence type="ECO:0000256" key="1">
    <source>
        <dbReference type="ARBA" id="ARBA00004447"/>
    </source>
</evidence>
<evidence type="ECO:0000259" key="14">
    <source>
        <dbReference type="Pfam" id="PF17039"/>
    </source>
</evidence>
<accession>A0AAV6VHK5</accession>
<keyword evidence="10" id="KW-0472">Membrane</keyword>
<reference evidence="15 16" key="1">
    <citation type="journal article" date="2022" name="Nat. Ecol. Evol.">
        <title>A masculinizing supergene underlies an exaggerated male reproductive morph in a spider.</title>
        <authorList>
            <person name="Hendrickx F."/>
            <person name="De Corte Z."/>
            <person name="Sonet G."/>
            <person name="Van Belleghem S.M."/>
            <person name="Kostlbacher S."/>
            <person name="Vangestel C."/>
        </authorList>
    </citation>
    <scope>NUCLEOTIDE SEQUENCE [LARGE SCALE GENOMIC DNA]</scope>
    <source>
        <strain evidence="15">W744_W776</strain>
    </source>
</reference>
<evidence type="ECO:0000256" key="10">
    <source>
        <dbReference type="ARBA" id="ARBA00023136"/>
    </source>
</evidence>
<evidence type="ECO:0000256" key="4">
    <source>
        <dbReference type="ARBA" id="ARBA00022676"/>
    </source>
</evidence>
<dbReference type="InterPro" id="IPR055270">
    <property type="entry name" value="Glyco_tran_10_C"/>
</dbReference>
<evidence type="ECO:0000259" key="13">
    <source>
        <dbReference type="Pfam" id="PF00852"/>
    </source>
</evidence>
<comment type="subcellular location">
    <subcellularLocation>
        <location evidence="1 12">Golgi apparatus</location>
        <location evidence="1 12">Golgi stack membrane</location>
        <topology evidence="1 12">Single-pass type II membrane protein</topology>
    </subcellularLocation>
</comment>
<comment type="similarity">
    <text evidence="3 12">Belongs to the glycosyltransferase 10 family.</text>
</comment>
<organism evidence="15 16">
    <name type="scientific">Oedothorax gibbosus</name>
    <dbReference type="NCBI Taxonomy" id="931172"/>
    <lineage>
        <taxon>Eukaryota</taxon>
        <taxon>Metazoa</taxon>
        <taxon>Ecdysozoa</taxon>
        <taxon>Arthropoda</taxon>
        <taxon>Chelicerata</taxon>
        <taxon>Arachnida</taxon>
        <taxon>Araneae</taxon>
        <taxon>Araneomorphae</taxon>
        <taxon>Entelegynae</taxon>
        <taxon>Araneoidea</taxon>
        <taxon>Linyphiidae</taxon>
        <taxon>Erigoninae</taxon>
        <taxon>Oedothorax</taxon>
    </lineage>
</organism>
<keyword evidence="8" id="KW-1133">Transmembrane helix</keyword>
<dbReference type="Pfam" id="PF17039">
    <property type="entry name" value="Glyco_tran_10_N"/>
    <property type="match status" value="1"/>
</dbReference>
<evidence type="ECO:0000313" key="16">
    <source>
        <dbReference type="Proteomes" id="UP000827092"/>
    </source>
</evidence>
<evidence type="ECO:0000256" key="12">
    <source>
        <dbReference type="RuleBase" id="RU003832"/>
    </source>
</evidence>
<keyword evidence="7" id="KW-0735">Signal-anchor</keyword>
<dbReference type="Proteomes" id="UP000827092">
    <property type="component" value="Unassembled WGS sequence"/>
</dbReference>
<dbReference type="Pfam" id="PF00852">
    <property type="entry name" value="Glyco_transf_10"/>
    <property type="match status" value="1"/>
</dbReference>
<dbReference type="AlphaFoldDB" id="A0AAV6VHK5"/>
<keyword evidence="6 12" id="KW-0812">Transmembrane</keyword>
<dbReference type="FunFam" id="3.40.50.11660:FF:000004">
    <property type="entry name" value="Glycoprotein 3-alpha-L-fucosyltransferase A"/>
    <property type="match status" value="1"/>
</dbReference>
<evidence type="ECO:0000256" key="11">
    <source>
        <dbReference type="ARBA" id="ARBA00023180"/>
    </source>
</evidence>
<dbReference type="Gene3D" id="3.40.50.11660">
    <property type="entry name" value="Glycosyl transferase family 10, C-terminal domain"/>
    <property type="match status" value="1"/>
</dbReference>
<proteinExistence type="inferred from homology"/>
<sequence length="434" mass="51218">MFNRKCDKLKLMMFKSCRTLKKNKILFGSVFLCILFVTYFICIFIETPDPNNEIVINVNASYPSDILGTHEPLPDRLLNKKLTFDHVYESRMVGFPPDLKTFVPAQEVKIILMWTKWNHLWNTINYYSLQNGRKQFVDCPNSNCVVTNRRKYLSKASAVVFHLLDTKYEDLPPERNHRQRWIVYNMEPPWLITRHHPSDLYRFDNLFNWTMGYREDSDIPARYGFTTKSRYPQSRYYDGVFKNKKRNVVWLASDCGTDSRREDYVKELQKYIDVDVYGSCGNYTCYPSQSISCYNTLFKRYKFYLSFENAICKDYVTEKFFNVFNSDIIPVVFGAADYSKYAPEGSVVHAGKYPQPQKMAEKLLEIASKEKLFIGILKKKSAFRAYLDPWPCRLCNKLHSSKSLSVLKNVEKWHIDDAQCKKWDIDSKTYTEII</sequence>
<dbReference type="GO" id="GO:0008417">
    <property type="term" value="F:fucosyltransferase activity"/>
    <property type="evidence" value="ECO:0007669"/>
    <property type="project" value="InterPro"/>
</dbReference>
<name>A0AAV6VHK5_9ARAC</name>
<evidence type="ECO:0000256" key="3">
    <source>
        <dbReference type="ARBA" id="ARBA00008919"/>
    </source>
</evidence>
<dbReference type="PANTHER" id="PTHR48438">
    <property type="entry name" value="ALPHA-(1,3)-FUCOSYLTRANSFERASE C-RELATED"/>
    <property type="match status" value="1"/>
</dbReference>
<comment type="pathway">
    <text evidence="2">Protein modification; protein glycosylation.</text>
</comment>
<keyword evidence="16" id="KW-1185">Reference proteome</keyword>
<comment type="caution">
    <text evidence="15">The sequence shown here is derived from an EMBL/GenBank/DDBJ whole genome shotgun (WGS) entry which is preliminary data.</text>
</comment>
<dbReference type="PANTHER" id="PTHR48438:SF1">
    <property type="entry name" value="ALPHA-(1,3)-FUCOSYLTRANSFERASE C-RELATED"/>
    <property type="match status" value="1"/>
</dbReference>
<protein>
    <recommendedName>
        <fullName evidence="12">Fucosyltransferase</fullName>
        <ecNumber evidence="12">2.4.1.-</ecNumber>
    </recommendedName>
</protein>
<evidence type="ECO:0000256" key="6">
    <source>
        <dbReference type="ARBA" id="ARBA00022692"/>
    </source>
</evidence>
<dbReference type="EC" id="2.4.1.-" evidence="12"/>
<gene>
    <name evidence="15" type="ORF">JTE90_023330</name>
</gene>
<evidence type="ECO:0000256" key="5">
    <source>
        <dbReference type="ARBA" id="ARBA00022679"/>
    </source>
</evidence>
<keyword evidence="9 12" id="KW-0333">Golgi apparatus</keyword>
<dbReference type="InterPro" id="IPR038577">
    <property type="entry name" value="GT10-like_C_sf"/>
</dbReference>
<keyword evidence="5 12" id="KW-0808">Transferase</keyword>
<dbReference type="GO" id="GO:0032580">
    <property type="term" value="C:Golgi cisterna membrane"/>
    <property type="evidence" value="ECO:0007669"/>
    <property type="project" value="UniProtKB-SubCell"/>
</dbReference>
<evidence type="ECO:0000313" key="15">
    <source>
        <dbReference type="EMBL" id="KAG8195153.1"/>
    </source>
</evidence>
<keyword evidence="4 12" id="KW-0328">Glycosyltransferase</keyword>
<keyword evidence="11" id="KW-0325">Glycoprotein</keyword>
<feature type="domain" description="Fucosyltransferase N-terminal" evidence="14">
    <location>
        <begin position="107"/>
        <end position="224"/>
    </location>
</feature>
<dbReference type="InterPro" id="IPR001503">
    <property type="entry name" value="Glyco_trans_10"/>
</dbReference>
<dbReference type="EMBL" id="JAFNEN010000092">
    <property type="protein sequence ID" value="KAG8195153.1"/>
    <property type="molecule type" value="Genomic_DNA"/>
</dbReference>
<evidence type="ECO:0000256" key="2">
    <source>
        <dbReference type="ARBA" id="ARBA00004922"/>
    </source>
</evidence>
<evidence type="ECO:0000256" key="8">
    <source>
        <dbReference type="ARBA" id="ARBA00022989"/>
    </source>
</evidence>
<evidence type="ECO:0000256" key="9">
    <source>
        <dbReference type="ARBA" id="ARBA00023034"/>
    </source>
</evidence>
<evidence type="ECO:0000256" key="7">
    <source>
        <dbReference type="ARBA" id="ARBA00022968"/>
    </source>
</evidence>
<dbReference type="InterPro" id="IPR031481">
    <property type="entry name" value="Glyco_tran_10_N"/>
</dbReference>
<feature type="domain" description="Fucosyltransferase C-terminal" evidence="13">
    <location>
        <begin position="242"/>
        <end position="413"/>
    </location>
</feature>
<dbReference type="SUPFAM" id="SSF53756">
    <property type="entry name" value="UDP-Glycosyltransferase/glycogen phosphorylase"/>
    <property type="match status" value="1"/>
</dbReference>